<dbReference type="GO" id="GO:0005634">
    <property type="term" value="C:nucleus"/>
    <property type="evidence" value="ECO:0007669"/>
    <property type="project" value="Ensembl"/>
</dbReference>
<dbReference type="GO" id="GO:0045202">
    <property type="term" value="C:synapse"/>
    <property type="evidence" value="ECO:0007669"/>
    <property type="project" value="UniProtKB-SubCell"/>
</dbReference>
<dbReference type="GO" id="GO:0051046">
    <property type="term" value="P:regulation of secretion"/>
    <property type="evidence" value="ECO:0007669"/>
    <property type="project" value="TreeGrafter"/>
</dbReference>
<evidence type="ECO:0000256" key="11">
    <source>
        <dbReference type="ARBA" id="ARBA00034103"/>
    </source>
</evidence>
<keyword evidence="5 13" id="KW-1133">Transmembrane helix</keyword>
<dbReference type="PANTHER" id="PTHR46106">
    <property type="entry name" value="IA-2 PROTEIN TYROSINE PHOSPHATASE, ISOFORM C"/>
    <property type="match status" value="1"/>
</dbReference>
<dbReference type="GO" id="GO:0000302">
    <property type="term" value="P:response to reactive oxygen species"/>
    <property type="evidence" value="ECO:0007669"/>
    <property type="project" value="Ensembl"/>
</dbReference>
<evidence type="ECO:0000256" key="12">
    <source>
        <dbReference type="SAM" id="MobiDB-lite"/>
    </source>
</evidence>
<comment type="subcellular location">
    <subcellularLocation>
        <location evidence="1">Cytoplasmic vesicle</location>
        <location evidence="1">Secretory vesicle membrane</location>
        <topology evidence="1">Single-pass type I membrane protein</topology>
    </subcellularLocation>
    <subcellularLocation>
        <location evidence="11">Synapse</location>
    </subcellularLocation>
</comment>
<accession>A0A8C0H924</accession>
<dbReference type="InterPro" id="IPR029021">
    <property type="entry name" value="Prot-tyrosine_phosphatase-like"/>
</dbReference>
<dbReference type="InterPro" id="IPR000387">
    <property type="entry name" value="Tyr_Pase_dom"/>
</dbReference>
<dbReference type="PROSITE" id="PS50055">
    <property type="entry name" value="TYR_PHOSPHATASE_PTP"/>
    <property type="match status" value="1"/>
</dbReference>
<dbReference type="GO" id="GO:0030141">
    <property type="term" value="C:secretory granule"/>
    <property type="evidence" value="ECO:0007669"/>
    <property type="project" value="InterPro"/>
</dbReference>
<dbReference type="InterPro" id="IPR021613">
    <property type="entry name" value="Receptor_IA-2_dom"/>
</dbReference>
<dbReference type="InterPro" id="IPR016130">
    <property type="entry name" value="Tyr_Pase_AS"/>
</dbReference>
<evidence type="ECO:0000256" key="5">
    <source>
        <dbReference type="ARBA" id="ARBA00022989"/>
    </source>
</evidence>
<feature type="region of interest" description="Disordered" evidence="12">
    <location>
        <begin position="1"/>
        <end position="32"/>
    </location>
</feature>
<dbReference type="GeneTree" id="ENSGT00940000154095"/>
<dbReference type="PROSITE" id="PS50056">
    <property type="entry name" value="TYR_PHOSPHATASE_2"/>
    <property type="match status" value="1"/>
</dbReference>
<dbReference type="OMA" id="SCFELIC"/>
<dbReference type="Ensembl" id="ENSCABT00000020649.1">
    <property type="protein sequence ID" value="ENSCABP00000018854.1"/>
    <property type="gene ID" value="ENSCABG00000013923.1"/>
</dbReference>
<dbReference type="GO" id="GO:0045944">
    <property type="term" value="P:positive regulation of transcription by RNA polymerase II"/>
    <property type="evidence" value="ECO:0007669"/>
    <property type="project" value="Ensembl"/>
</dbReference>
<keyword evidence="7 13" id="KW-0472">Membrane</keyword>
<dbReference type="Pfam" id="PF00102">
    <property type="entry name" value="Y_phosphatase"/>
    <property type="match status" value="1"/>
</dbReference>
<feature type="compositionally biased region" description="Pro residues" evidence="12">
    <location>
        <begin position="13"/>
        <end position="24"/>
    </location>
</feature>
<evidence type="ECO:0000256" key="3">
    <source>
        <dbReference type="ARBA" id="ARBA00022692"/>
    </source>
</evidence>
<evidence type="ECO:0000256" key="13">
    <source>
        <dbReference type="SAM" id="Phobius"/>
    </source>
</evidence>
<reference evidence="16" key="1">
    <citation type="submission" date="2025-08" db="UniProtKB">
        <authorList>
            <consortium name="Ensembl"/>
        </authorList>
    </citation>
    <scope>IDENTIFICATION</scope>
</reference>
<evidence type="ECO:0000256" key="2">
    <source>
        <dbReference type="ARBA" id="ARBA00022553"/>
    </source>
</evidence>
<protein>
    <submittedName>
        <fullName evidence="16">Protein tyrosine phosphatase receptor type N</fullName>
    </submittedName>
</protein>
<dbReference type="GO" id="GO:0044389">
    <property type="term" value="F:ubiquitin-like protein ligase binding"/>
    <property type="evidence" value="ECO:0007669"/>
    <property type="project" value="Ensembl"/>
</dbReference>
<dbReference type="InterPro" id="IPR000242">
    <property type="entry name" value="PTP_cat"/>
</dbReference>
<evidence type="ECO:0000259" key="14">
    <source>
        <dbReference type="PROSITE" id="PS50055"/>
    </source>
</evidence>
<dbReference type="SMART" id="SM00404">
    <property type="entry name" value="PTPc_motif"/>
    <property type="match status" value="1"/>
</dbReference>
<evidence type="ECO:0000256" key="7">
    <source>
        <dbReference type="ARBA" id="ARBA00023136"/>
    </source>
</evidence>
<dbReference type="InterPro" id="IPR033522">
    <property type="entry name" value="IA-2/IA-2_beta"/>
</dbReference>
<evidence type="ECO:0000256" key="8">
    <source>
        <dbReference type="ARBA" id="ARBA00023170"/>
    </source>
</evidence>
<dbReference type="Gene3D" id="3.90.190.10">
    <property type="entry name" value="Protein tyrosine phosphatase superfamily"/>
    <property type="match status" value="1"/>
</dbReference>
<keyword evidence="10" id="KW-0968">Cytoplasmic vesicle</keyword>
<reference evidence="16" key="2">
    <citation type="submission" date="2025-09" db="UniProtKB">
        <authorList>
            <consortium name="Ensembl"/>
        </authorList>
    </citation>
    <scope>IDENTIFICATION</scope>
</reference>
<feature type="domain" description="Tyrosine specific protein phosphatases" evidence="15">
    <location>
        <begin position="460"/>
        <end position="532"/>
    </location>
</feature>
<dbReference type="PROSITE" id="PS00383">
    <property type="entry name" value="TYR_PHOSPHATASE_1"/>
    <property type="match status" value="1"/>
</dbReference>
<dbReference type="InterPro" id="IPR038112">
    <property type="entry name" value="Receptor_IA-2_ectodomain_sf"/>
</dbReference>
<dbReference type="GO" id="GO:1990502">
    <property type="term" value="P:dense core granule maturation"/>
    <property type="evidence" value="ECO:0007669"/>
    <property type="project" value="Ensembl"/>
</dbReference>
<dbReference type="Proteomes" id="UP000694404">
    <property type="component" value="Unplaced"/>
</dbReference>
<dbReference type="SUPFAM" id="SSF52799">
    <property type="entry name" value="(Phosphotyrosine protein) phosphatases II"/>
    <property type="match status" value="1"/>
</dbReference>
<dbReference type="AlphaFoldDB" id="A0A8C0H924"/>
<feature type="compositionally biased region" description="Basic and acidic residues" evidence="12">
    <location>
        <begin position="1"/>
        <end position="10"/>
    </location>
</feature>
<dbReference type="Gene3D" id="3.30.70.2470">
    <property type="entry name" value="Protein-tyrosine phosphatase receptor IA-2 ectodomain"/>
    <property type="match status" value="1"/>
</dbReference>
<keyword evidence="9" id="KW-0325">Glycoprotein</keyword>
<dbReference type="GO" id="GO:1904692">
    <property type="term" value="P:positive regulation of type B pancreatic cell proliferation"/>
    <property type="evidence" value="ECO:0007669"/>
    <property type="project" value="Ensembl"/>
</dbReference>
<evidence type="ECO:0000256" key="1">
    <source>
        <dbReference type="ARBA" id="ARBA00004212"/>
    </source>
</evidence>
<keyword evidence="2" id="KW-0597">Phosphoprotein</keyword>
<dbReference type="SMART" id="SM00194">
    <property type="entry name" value="PTPc"/>
    <property type="match status" value="1"/>
</dbReference>
<gene>
    <name evidence="16" type="primary">PTPRN</name>
</gene>
<evidence type="ECO:0000313" key="16">
    <source>
        <dbReference type="Ensembl" id="ENSCABP00000018854.1"/>
    </source>
</evidence>
<evidence type="ECO:0000256" key="4">
    <source>
        <dbReference type="ARBA" id="ARBA00022729"/>
    </source>
</evidence>
<dbReference type="GO" id="GO:0030507">
    <property type="term" value="F:spectrin binding"/>
    <property type="evidence" value="ECO:0007669"/>
    <property type="project" value="Ensembl"/>
</dbReference>
<evidence type="ECO:0000259" key="15">
    <source>
        <dbReference type="PROSITE" id="PS50056"/>
    </source>
</evidence>
<organism evidence="16 17">
    <name type="scientific">Chelonoidis abingdonii</name>
    <name type="common">Abingdon island giant tortoise</name>
    <name type="synonym">Testudo abingdonii</name>
    <dbReference type="NCBI Taxonomy" id="106734"/>
    <lineage>
        <taxon>Eukaryota</taxon>
        <taxon>Metazoa</taxon>
        <taxon>Chordata</taxon>
        <taxon>Craniata</taxon>
        <taxon>Vertebrata</taxon>
        <taxon>Euteleostomi</taxon>
        <taxon>Archelosauria</taxon>
        <taxon>Testudinata</taxon>
        <taxon>Testudines</taxon>
        <taxon>Cryptodira</taxon>
        <taxon>Durocryptodira</taxon>
        <taxon>Testudinoidea</taxon>
        <taxon>Testudinidae</taxon>
        <taxon>Chelonoidis</taxon>
    </lineage>
</organism>
<evidence type="ECO:0000256" key="6">
    <source>
        <dbReference type="ARBA" id="ARBA00023018"/>
    </source>
</evidence>
<dbReference type="GO" id="GO:0035773">
    <property type="term" value="P:insulin secretion involved in cellular response to glucose stimulus"/>
    <property type="evidence" value="ECO:0007669"/>
    <property type="project" value="TreeGrafter"/>
</dbReference>
<dbReference type="PRINTS" id="PR00700">
    <property type="entry name" value="PRTYPHPHTASE"/>
</dbReference>
<keyword evidence="4" id="KW-0732">Signal</keyword>
<keyword evidence="8" id="KW-0675">Receptor</keyword>
<feature type="transmembrane region" description="Helical" evidence="13">
    <location>
        <begin position="172"/>
        <end position="195"/>
    </location>
</feature>
<feature type="domain" description="Tyrosine-protein phosphatase" evidence="14">
    <location>
        <begin position="281"/>
        <end position="541"/>
    </location>
</feature>
<dbReference type="Pfam" id="PF11548">
    <property type="entry name" value="Receptor_IA-2"/>
    <property type="match status" value="1"/>
</dbReference>
<evidence type="ECO:0000313" key="17">
    <source>
        <dbReference type="Proteomes" id="UP000694404"/>
    </source>
</evidence>
<sequence>MEGEMQHGEELEPPPSTVPPPENPANPVSGLLKHPHSLTLRALDPPWVLGEVVSLESPWGSQPVPELRPSLLPSRSLDFTAGVRLLEILAEHLHLSTTSFINISVVGPALTFQIRQNHQNLSLADVTNQAATVKSELEAELGLKIVQTGVGQRNDAVPYPHPSHFGDTFHSVLLTFLALACVAGAVIAAAIVVCLRQHGKQREKERLAALGPEGSGDSTFEYQPPASFPCPRGLFSGCGGCPPHVLSLAWLGTALLLARDTDHVLCPQAYMEDHLRNRERLAKEWQALCVYQAEPSICAAARSDANLKKNRNPDYVPYDHARIKLKAESNPSRSDFINASPIIEHDPRMPAYIATQGPLSHTIADFWQMVWENGCTVIVMLSPLVEDSVKQCDRYWPDEGSSLYHIYEVNLVSEHIWCEDFLVRSFYLKNVQSQETRTLTQFHFLSWPAEGIPATTRPLLDFRRKVNKCYRGRSCPVIVHCSDGAGRTGTYILIDMVLNRMAKGVKEIDIAATLEHVRDQRPGMVQTKDQFEFALTAVAEEVNAILKALPQ</sequence>
<keyword evidence="17" id="KW-1185">Reference proteome</keyword>
<dbReference type="PANTHER" id="PTHR46106:SF1">
    <property type="entry name" value="RECEPTOR-TYPE TYROSINE-PROTEIN PHOSPHATASE-LIKE N"/>
    <property type="match status" value="1"/>
</dbReference>
<proteinExistence type="predicted"/>
<keyword evidence="6" id="KW-0770">Synapse</keyword>
<dbReference type="GO" id="GO:0030658">
    <property type="term" value="C:transport vesicle membrane"/>
    <property type="evidence" value="ECO:0007669"/>
    <property type="project" value="UniProtKB-SubCell"/>
</dbReference>
<evidence type="ECO:0000256" key="10">
    <source>
        <dbReference type="ARBA" id="ARBA00023329"/>
    </source>
</evidence>
<dbReference type="FunFam" id="3.90.190.10:FF:000017">
    <property type="entry name" value="receptor-type tyrosine-protein phosphatase-like N isoform X2"/>
    <property type="match status" value="1"/>
</dbReference>
<evidence type="ECO:0000256" key="9">
    <source>
        <dbReference type="ARBA" id="ARBA00023180"/>
    </source>
</evidence>
<name>A0A8C0H924_CHEAB</name>
<dbReference type="InterPro" id="IPR003595">
    <property type="entry name" value="Tyr_Pase_cat"/>
</dbReference>
<dbReference type="GO" id="GO:0004725">
    <property type="term" value="F:protein tyrosine phosphatase activity"/>
    <property type="evidence" value="ECO:0007669"/>
    <property type="project" value="InterPro"/>
</dbReference>
<keyword evidence="3 13" id="KW-0812">Transmembrane</keyword>